<name>A0ABW4LUE5_9BACI</name>
<protein>
    <submittedName>
        <fullName evidence="1">Uncharacterized protein</fullName>
    </submittedName>
</protein>
<dbReference type="RefSeq" id="WP_377929890.1">
    <property type="nucleotide sequence ID" value="NZ_JBHUEM010000046.1"/>
</dbReference>
<accession>A0ABW4LUE5</accession>
<evidence type="ECO:0000313" key="1">
    <source>
        <dbReference type="EMBL" id="MFD1738676.1"/>
    </source>
</evidence>
<evidence type="ECO:0000313" key="2">
    <source>
        <dbReference type="Proteomes" id="UP001597214"/>
    </source>
</evidence>
<organism evidence="1 2">
    <name type="scientific">Bacillus salitolerans</name>
    <dbReference type="NCBI Taxonomy" id="1437434"/>
    <lineage>
        <taxon>Bacteria</taxon>
        <taxon>Bacillati</taxon>
        <taxon>Bacillota</taxon>
        <taxon>Bacilli</taxon>
        <taxon>Bacillales</taxon>
        <taxon>Bacillaceae</taxon>
        <taxon>Bacillus</taxon>
    </lineage>
</organism>
<proteinExistence type="predicted"/>
<comment type="caution">
    <text evidence="1">The sequence shown here is derived from an EMBL/GenBank/DDBJ whole genome shotgun (WGS) entry which is preliminary data.</text>
</comment>
<dbReference type="Proteomes" id="UP001597214">
    <property type="component" value="Unassembled WGS sequence"/>
</dbReference>
<dbReference type="EMBL" id="JBHUEM010000046">
    <property type="protein sequence ID" value="MFD1738676.1"/>
    <property type="molecule type" value="Genomic_DNA"/>
</dbReference>
<reference evidence="2" key="1">
    <citation type="journal article" date="2019" name="Int. J. Syst. Evol. Microbiol.">
        <title>The Global Catalogue of Microorganisms (GCM) 10K type strain sequencing project: providing services to taxonomists for standard genome sequencing and annotation.</title>
        <authorList>
            <consortium name="The Broad Institute Genomics Platform"/>
            <consortium name="The Broad Institute Genome Sequencing Center for Infectious Disease"/>
            <person name="Wu L."/>
            <person name="Ma J."/>
        </authorList>
    </citation>
    <scope>NUCLEOTIDE SEQUENCE [LARGE SCALE GENOMIC DNA]</scope>
    <source>
        <strain evidence="2">CCUG 49339</strain>
    </source>
</reference>
<keyword evidence="2" id="KW-1185">Reference proteome</keyword>
<sequence length="90" mass="11213">MCQDIYDTRLIQFVIESYQEILNNHDLNIPYEDYQRDFNYFYIDHTSMMLAWEFEKYFQDYTSEEKIKEIIEFKIGEIKRVTNEELGLFR</sequence>
<gene>
    <name evidence="1" type="ORF">ACFSCX_19335</name>
</gene>